<sequence>MLDENFDGWEIFGGAIWEFDQNELVGVVKDSAGFVITKDKYTDFILELEFKPDITINSGIFIRCQNKKLSFTECYEINIWDLHTNQEFRTGAIVNKAVPLNYVETTDKWNTYKIQIQGDHIQAWINNVLTADLKDKSLAEGYIALQAMGTGEVRFRNVKLQSL</sequence>
<proteinExistence type="predicted"/>
<dbReference type="Pfam" id="PF06439">
    <property type="entry name" value="3keto-disac_hyd"/>
    <property type="match status" value="1"/>
</dbReference>
<reference evidence="2 3" key="1">
    <citation type="submission" date="2019-08" db="EMBL/GenBank/DDBJ databases">
        <title>Genomes sequence of Algoriphagus aquimarinus ACAM450.</title>
        <authorList>
            <person name="Bowman J.P."/>
        </authorList>
    </citation>
    <scope>NUCLEOTIDE SEQUENCE [LARGE SCALE GENOMIC DNA]</scope>
    <source>
        <strain evidence="2 3">ACAM 450</strain>
    </source>
</reference>
<evidence type="ECO:0000313" key="2">
    <source>
        <dbReference type="EMBL" id="TXE13580.1"/>
    </source>
</evidence>
<name>A0A5C7AXQ4_9BACT</name>
<evidence type="ECO:0000313" key="3">
    <source>
        <dbReference type="Proteomes" id="UP000321935"/>
    </source>
</evidence>
<dbReference type="Gene3D" id="2.60.120.560">
    <property type="entry name" value="Exo-inulinase, domain 1"/>
    <property type="match status" value="1"/>
</dbReference>
<dbReference type="OrthoDB" id="884194at2"/>
<accession>A0A5C7AXQ4</accession>
<dbReference type="GO" id="GO:0016787">
    <property type="term" value="F:hydrolase activity"/>
    <property type="evidence" value="ECO:0007669"/>
    <property type="project" value="InterPro"/>
</dbReference>
<dbReference type="Proteomes" id="UP000321935">
    <property type="component" value="Unassembled WGS sequence"/>
</dbReference>
<comment type="caution">
    <text evidence="2">The sequence shown here is derived from an EMBL/GenBank/DDBJ whole genome shotgun (WGS) entry which is preliminary data.</text>
</comment>
<gene>
    <name evidence="2" type="ORF">ESV85_06290</name>
</gene>
<feature type="domain" description="3-keto-alpha-glucoside-1,2-lyase/3-keto-2-hydroxy-glucal hydratase" evidence="1">
    <location>
        <begin position="4"/>
        <end position="160"/>
    </location>
</feature>
<dbReference type="AlphaFoldDB" id="A0A5C7AXQ4"/>
<dbReference type="InterPro" id="IPR010496">
    <property type="entry name" value="AL/BT2_dom"/>
</dbReference>
<dbReference type="RefSeq" id="WP_146915813.1">
    <property type="nucleotide sequence ID" value="NZ_VORW01000002.1"/>
</dbReference>
<evidence type="ECO:0000259" key="1">
    <source>
        <dbReference type="Pfam" id="PF06439"/>
    </source>
</evidence>
<protein>
    <submittedName>
        <fullName evidence="2">DUF1080 domain-containing protein</fullName>
    </submittedName>
</protein>
<organism evidence="2 3">
    <name type="scientific">Algoriphagus aquimarinus</name>
    <dbReference type="NCBI Taxonomy" id="237018"/>
    <lineage>
        <taxon>Bacteria</taxon>
        <taxon>Pseudomonadati</taxon>
        <taxon>Bacteroidota</taxon>
        <taxon>Cytophagia</taxon>
        <taxon>Cytophagales</taxon>
        <taxon>Cyclobacteriaceae</taxon>
        <taxon>Algoriphagus</taxon>
    </lineage>
</organism>
<dbReference type="EMBL" id="VORW01000002">
    <property type="protein sequence ID" value="TXE13580.1"/>
    <property type="molecule type" value="Genomic_DNA"/>
</dbReference>